<dbReference type="InterPro" id="IPR020846">
    <property type="entry name" value="MFS_dom"/>
</dbReference>
<keyword evidence="3" id="KW-1003">Cell membrane</keyword>
<evidence type="ECO:0000256" key="7">
    <source>
        <dbReference type="SAM" id="Phobius"/>
    </source>
</evidence>
<evidence type="ECO:0000259" key="8">
    <source>
        <dbReference type="PROSITE" id="PS50850"/>
    </source>
</evidence>
<feature type="transmembrane region" description="Helical" evidence="7">
    <location>
        <begin position="24"/>
        <end position="47"/>
    </location>
</feature>
<dbReference type="Gene3D" id="1.20.1250.20">
    <property type="entry name" value="MFS general substrate transporter like domains"/>
    <property type="match status" value="1"/>
</dbReference>
<feature type="domain" description="Major facilitator superfamily (MFS) profile" evidence="8">
    <location>
        <begin position="25"/>
        <end position="480"/>
    </location>
</feature>
<feature type="transmembrane region" description="Helical" evidence="7">
    <location>
        <begin position="449"/>
        <end position="473"/>
    </location>
</feature>
<feature type="transmembrane region" description="Helical" evidence="7">
    <location>
        <begin position="376"/>
        <end position="398"/>
    </location>
</feature>
<feature type="transmembrane region" description="Helical" evidence="7">
    <location>
        <begin position="178"/>
        <end position="200"/>
    </location>
</feature>
<dbReference type="Pfam" id="PF07690">
    <property type="entry name" value="MFS_1"/>
    <property type="match status" value="1"/>
</dbReference>
<feature type="transmembrane region" description="Helical" evidence="7">
    <location>
        <begin position="242"/>
        <end position="259"/>
    </location>
</feature>
<keyword evidence="4 7" id="KW-0812">Transmembrane</keyword>
<feature type="transmembrane region" description="Helical" evidence="7">
    <location>
        <begin position="59"/>
        <end position="79"/>
    </location>
</feature>
<dbReference type="InterPro" id="IPR011701">
    <property type="entry name" value="MFS"/>
</dbReference>
<dbReference type="CDD" id="cd17321">
    <property type="entry name" value="MFS_MMR_MDR_like"/>
    <property type="match status" value="1"/>
</dbReference>
<dbReference type="Proteomes" id="UP001589894">
    <property type="component" value="Unassembled WGS sequence"/>
</dbReference>
<evidence type="ECO:0000256" key="5">
    <source>
        <dbReference type="ARBA" id="ARBA00022989"/>
    </source>
</evidence>
<feature type="transmembrane region" description="Helical" evidence="7">
    <location>
        <begin position="212"/>
        <end position="230"/>
    </location>
</feature>
<proteinExistence type="predicted"/>
<feature type="transmembrane region" description="Helical" evidence="7">
    <location>
        <begin position="418"/>
        <end position="437"/>
    </location>
</feature>
<evidence type="ECO:0000256" key="2">
    <source>
        <dbReference type="ARBA" id="ARBA00022448"/>
    </source>
</evidence>
<keyword evidence="10" id="KW-1185">Reference proteome</keyword>
<evidence type="ECO:0000256" key="3">
    <source>
        <dbReference type="ARBA" id="ARBA00022475"/>
    </source>
</evidence>
<feature type="transmembrane region" description="Helical" evidence="7">
    <location>
        <begin position="91"/>
        <end position="110"/>
    </location>
</feature>
<feature type="transmembrane region" description="Helical" evidence="7">
    <location>
        <begin position="344"/>
        <end position="364"/>
    </location>
</feature>
<name>A0ABV6P091_9ACTN</name>
<evidence type="ECO:0000256" key="1">
    <source>
        <dbReference type="ARBA" id="ARBA00004651"/>
    </source>
</evidence>
<evidence type="ECO:0000256" key="6">
    <source>
        <dbReference type="ARBA" id="ARBA00023136"/>
    </source>
</evidence>
<feature type="transmembrane region" description="Helical" evidence="7">
    <location>
        <begin position="309"/>
        <end position="332"/>
    </location>
</feature>
<keyword evidence="2" id="KW-0813">Transport</keyword>
<evidence type="ECO:0000313" key="9">
    <source>
        <dbReference type="EMBL" id="MFC0566447.1"/>
    </source>
</evidence>
<keyword evidence="6 7" id="KW-0472">Membrane</keyword>
<reference evidence="9 10" key="1">
    <citation type="submission" date="2024-09" db="EMBL/GenBank/DDBJ databases">
        <authorList>
            <person name="Sun Q."/>
            <person name="Mori K."/>
        </authorList>
    </citation>
    <scope>NUCLEOTIDE SEQUENCE [LARGE SCALE GENOMIC DNA]</scope>
    <source>
        <strain evidence="9 10">TBRC 2205</strain>
    </source>
</reference>
<dbReference type="Gene3D" id="1.20.1720.10">
    <property type="entry name" value="Multidrug resistance protein D"/>
    <property type="match status" value="1"/>
</dbReference>
<accession>A0ABV6P091</accession>
<feature type="transmembrane region" description="Helical" evidence="7">
    <location>
        <begin position="150"/>
        <end position="172"/>
    </location>
</feature>
<dbReference type="PANTHER" id="PTHR42718">
    <property type="entry name" value="MAJOR FACILITATOR SUPERFAMILY MULTIDRUG TRANSPORTER MFSC"/>
    <property type="match status" value="1"/>
</dbReference>
<dbReference type="SUPFAM" id="SSF103473">
    <property type="entry name" value="MFS general substrate transporter"/>
    <property type="match status" value="1"/>
</dbReference>
<sequence>MSEQTLLSARTLAAPEPAATRHRLALAIIVTCQLMLILDATVMNVALPRVADDLRFSPTGLAWVLNSYTLAFGGLLMLGGRAGDLLGRRRMFVAGIALFTLASLAGGFATSPGWLLAARVLQGVGAAAAGPNTIALITTTFTEARERLRALALLSGVASAGFAIGLIVGGLLTELASWRWVLFINVPFGVAAVLLAPRFVREPARHPGRLDLPGAVTASAGVAALVYSFITAAGEGWSNPTAQLALGAGLVLLAAFVFIESRTRQPLLPLRLFADRDRAAGFLNFLLGPAAMMSMFFFLTQFLQQVRGYTALTTGLAFLPLAAGMFAMTRLVPRLLPRLGPKPLALTGTALMVGGVGWLTQLHVGSGYLTGLLGPMLLMGLGGGLAFVPLTPVIMAAVPPRDTGAAGGVLQTMQQTGATLGLSILVTVFGAAVRGAAGSHPGPNGERQALVHAMTSAFSVSVLIAALAFLVALTFRPAGHDARVNRRVGSRTSRRRRYPR</sequence>
<evidence type="ECO:0000256" key="4">
    <source>
        <dbReference type="ARBA" id="ARBA00022692"/>
    </source>
</evidence>
<organism evidence="9 10">
    <name type="scientific">Plantactinospora siamensis</name>
    <dbReference type="NCBI Taxonomy" id="555372"/>
    <lineage>
        <taxon>Bacteria</taxon>
        <taxon>Bacillati</taxon>
        <taxon>Actinomycetota</taxon>
        <taxon>Actinomycetes</taxon>
        <taxon>Micromonosporales</taxon>
        <taxon>Micromonosporaceae</taxon>
        <taxon>Plantactinospora</taxon>
    </lineage>
</organism>
<comment type="subcellular location">
    <subcellularLocation>
        <location evidence="1">Cell membrane</location>
        <topology evidence="1">Multi-pass membrane protein</topology>
    </subcellularLocation>
</comment>
<dbReference type="EMBL" id="JBHLUE010000016">
    <property type="protein sequence ID" value="MFC0566447.1"/>
    <property type="molecule type" value="Genomic_DNA"/>
</dbReference>
<dbReference type="PROSITE" id="PS50850">
    <property type="entry name" value="MFS"/>
    <property type="match status" value="1"/>
</dbReference>
<comment type="caution">
    <text evidence="9">The sequence shown here is derived from an EMBL/GenBank/DDBJ whole genome shotgun (WGS) entry which is preliminary data.</text>
</comment>
<dbReference type="PANTHER" id="PTHR42718:SF46">
    <property type="entry name" value="BLR6921 PROTEIN"/>
    <property type="match status" value="1"/>
</dbReference>
<gene>
    <name evidence="9" type="ORF">ACFFHU_20200</name>
</gene>
<keyword evidence="5 7" id="KW-1133">Transmembrane helix</keyword>
<feature type="transmembrane region" description="Helical" evidence="7">
    <location>
        <begin position="280"/>
        <end position="303"/>
    </location>
</feature>
<evidence type="ECO:0000313" key="10">
    <source>
        <dbReference type="Proteomes" id="UP001589894"/>
    </source>
</evidence>
<protein>
    <submittedName>
        <fullName evidence="9">MFS transporter</fullName>
    </submittedName>
</protein>
<dbReference type="InterPro" id="IPR036259">
    <property type="entry name" value="MFS_trans_sf"/>
</dbReference>
<dbReference type="RefSeq" id="WP_377341082.1">
    <property type="nucleotide sequence ID" value="NZ_JBHLUE010000016.1"/>
</dbReference>
<feature type="transmembrane region" description="Helical" evidence="7">
    <location>
        <begin position="116"/>
        <end position="138"/>
    </location>
</feature>